<keyword evidence="3" id="KW-1185">Reference proteome</keyword>
<dbReference type="EMBL" id="JBHSAO010000016">
    <property type="protein sequence ID" value="MFC4025511.1"/>
    <property type="molecule type" value="Genomic_DNA"/>
</dbReference>
<comment type="caution">
    <text evidence="2">The sequence shown here is derived from an EMBL/GenBank/DDBJ whole genome shotgun (WGS) entry which is preliminary data.</text>
</comment>
<dbReference type="Proteomes" id="UP001595772">
    <property type="component" value="Unassembled WGS sequence"/>
</dbReference>
<name>A0ABV8H2X8_9BACI</name>
<evidence type="ECO:0000256" key="1">
    <source>
        <dbReference type="SAM" id="Phobius"/>
    </source>
</evidence>
<proteinExistence type="predicted"/>
<keyword evidence="1" id="KW-0472">Membrane</keyword>
<sequence>MKKYVCLFMFLIVFAYGSLLVDDNVHKYSPFIMDESETLNDSYMESFHPIDDDNKISIGKLGVILFLALSVTYAFPFFVLHTRRLILLTPVFYQSNYVVLPLLHKSN</sequence>
<feature type="transmembrane region" description="Helical" evidence="1">
    <location>
        <begin position="61"/>
        <end position="80"/>
    </location>
</feature>
<dbReference type="RefSeq" id="WP_379498006.1">
    <property type="nucleotide sequence ID" value="NZ_JBHSAO010000016.1"/>
</dbReference>
<evidence type="ECO:0000313" key="2">
    <source>
        <dbReference type="EMBL" id="MFC4025511.1"/>
    </source>
</evidence>
<gene>
    <name evidence="2" type="ORF">ACFOUV_17150</name>
</gene>
<accession>A0ABV8H2X8</accession>
<reference evidence="3" key="1">
    <citation type="journal article" date="2019" name="Int. J. Syst. Evol. Microbiol.">
        <title>The Global Catalogue of Microorganisms (GCM) 10K type strain sequencing project: providing services to taxonomists for standard genome sequencing and annotation.</title>
        <authorList>
            <consortium name="The Broad Institute Genomics Platform"/>
            <consortium name="The Broad Institute Genome Sequencing Center for Infectious Disease"/>
            <person name="Wu L."/>
            <person name="Ma J."/>
        </authorList>
    </citation>
    <scope>NUCLEOTIDE SEQUENCE [LARGE SCALE GENOMIC DNA]</scope>
    <source>
        <strain evidence="3">IBRC-M 10703</strain>
    </source>
</reference>
<protein>
    <submittedName>
        <fullName evidence="2">Uncharacterized protein</fullName>
    </submittedName>
</protein>
<evidence type="ECO:0000313" key="3">
    <source>
        <dbReference type="Proteomes" id="UP001595772"/>
    </source>
</evidence>
<keyword evidence="1" id="KW-0812">Transmembrane</keyword>
<keyword evidence="1" id="KW-1133">Transmembrane helix</keyword>
<organism evidence="2 3">
    <name type="scientific">Oceanobacillus longus</name>
    <dbReference type="NCBI Taxonomy" id="930120"/>
    <lineage>
        <taxon>Bacteria</taxon>
        <taxon>Bacillati</taxon>
        <taxon>Bacillota</taxon>
        <taxon>Bacilli</taxon>
        <taxon>Bacillales</taxon>
        <taxon>Bacillaceae</taxon>
        <taxon>Oceanobacillus</taxon>
    </lineage>
</organism>